<dbReference type="RefSeq" id="WP_102636064.1">
    <property type="nucleotide sequence ID" value="NZ_CADIJZ010000043.1"/>
</dbReference>
<keyword evidence="3" id="KW-1185">Reference proteome</keyword>
<sequence length="224" mass="24826">MKDRLTHAEIVRLDGQVTGLECGTMSVKTEGSPYGVTKGLLRSFRFQVNGTSLVLYSPESAIPFYGKVELPLADGDDVCLAIASEALDGQHLVYGLRHPADPRVFVAFAAGSLEFQPDRQMYYLPRLPRFWGKSRGWQASRFGVAAIMAFCLFNYLARGERVEHGLSAYVVMNSIVAVALAGYLLTIAYGALRWRLNLPTLRQRNLLAVLHALEVFDKSTIRAV</sequence>
<reference evidence="2 3" key="1">
    <citation type="submission" date="2018-01" db="EMBL/GenBank/DDBJ databases">
        <title>Whole genome analyses suggest that Burkholderia sensu lato contains two further novel genera in the rhizoxinica-symbiotica group Mycetohabitans gen. nov., and Trinickia gen. nov.: implications for the evolution of diazotrophy and nodulation in the Burkholderiaceae.</title>
        <authorList>
            <person name="Estrada-de los Santos P."/>
            <person name="Palmer M."/>
            <person name="Chavez-Ramirez B."/>
            <person name="Beukes C."/>
            <person name="Steenkamp E.T."/>
            <person name="Hirsch A.M."/>
            <person name="Manyaka P."/>
            <person name="Maluk M."/>
            <person name="Lafos M."/>
            <person name="Crook M."/>
            <person name="Gross E."/>
            <person name="Simon M.F."/>
            <person name="Bueno dos Reis Junior F."/>
            <person name="Poole P.S."/>
            <person name="Venter S.N."/>
            <person name="James E.K."/>
        </authorList>
    </citation>
    <scope>NUCLEOTIDE SEQUENCE [LARGE SCALE GENOMIC DNA]</scope>
    <source>
        <strain evidence="2 3">WSM 3937</strain>
    </source>
</reference>
<evidence type="ECO:0000313" key="2">
    <source>
        <dbReference type="EMBL" id="PMS23534.1"/>
    </source>
</evidence>
<dbReference type="EMBL" id="PNXY01000039">
    <property type="protein sequence ID" value="PMS23534.1"/>
    <property type="molecule type" value="Genomic_DNA"/>
</dbReference>
<keyword evidence="1" id="KW-1133">Transmembrane helix</keyword>
<keyword evidence="1" id="KW-0812">Transmembrane</keyword>
<name>A0ABX4UWK5_9BURK</name>
<feature type="transmembrane region" description="Helical" evidence="1">
    <location>
        <begin position="139"/>
        <end position="157"/>
    </location>
</feature>
<dbReference type="Proteomes" id="UP000235659">
    <property type="component" value="Unassembled WGS sequence"/>
</dbReference>
<keyword evidence="1" id="KW-0472">Membrane</keyword>
<evidence type="ECO:0000256" key="1">
    <source>
        <dbReference type="SAM" id="Phobius"/>
    </source>
</evidence>
<organism evidence="2 3">
    <name type="scientific">Paraburkholderia rhynchosiae</name>
    <dbReference type="NCBI Taxonomy" id="487049"/>
    <lineage>
        <taxon>Bacteria</taxon>
        <taxon>Pseudomonadati</taxon>
        <taxon>Pseudomonadota</taxon>
        <taxon>Betaproteobacteria</taxon>
        <taxon>Burkholderiales</taxon>
        <taxon>Burkholderiaceae</taxon>
        <taxon>Paraburkholderia</taxon>
    </lineage>
</organism>
<comment type="caution">
    <text evidence="2">The sequence shown here is derived from an EMBL/GenBank/DDBJ whole genome shotgun (WGS) entry which is preliminary data.</text>
</comment>
<evidence type="ECO:0000313" key="3">
    <source>
        <dbReference type="Proteomes" id="UP000235659"/>
    </source>
</evidence>
<accession>A0ABX4UWK5</accession>
<protein>
    <submittedName>
        <fullName evidence="2">Uncharacterized protein</fullName>
    </submittedName>
</protein>
<feature type="transmembrane region" description="Helical" evidence="1">
    <location>
        <begin position="169"/>
        <end position="192"/>
    </location>
</feature>
<gene>
    <name evidence="2" type="ORF">C0Z16_32170</name>
</gene>
<proteinExistence type="predicted"/>